<gene>
    <name evidence="1" type="ORF">LFA_2745</name>
</gene>
<dbReference type="STRING" id="1212491.LFA_2745"/>
<organism evidence="1 2">
    <name type="scientific">Legionella fallonii LLAP-10</name>
    <dbReference type="NCBI Taxonomy" id="1212491"/>
    <lineage>
        <taxon>Bacteria</taxon>
        <taxon>Pseudomonadati</taxon>
        <taxon>Pseudomonadota</taxon>
        <taxon>Gammaproteobacteria</taxon>
        <taxon>Legionellales</taxon>
        <taxon>Legionellaceae</taxon>
        <taxon>Legionella</taxon>
    </lineage>
</organism>
<dbReference type="EMBL" id="LN614827">
    <property type="protein sequence ID" value="CEG58111.1"/>
    <property type="molecule type" value="Genomic_DNA"/>
</dbReference>
<dbReference type="HOGENOM" id="CLU_2807154_0_0_6"/>
<evidence type="ECO:0000313" key="1">
    <source>
        <dbReference type="EMBL" id="CEG58111.1"/>
    </source>
</evidence>
<dbReference type="KEGG" id="lfa:LFA_2745"/>
<dbReference type="Proteomes" id="UP000032430">
    <property type="component" value="Chromosome I"/>
</dbReference>
<reference evidence="2" key="1">
    <citation type="submission" date="2014-09" db="EMBL/GenBank/DDBJ databases">
        <authorList>
            <person name="Gomez-Valero L."/>
        </authorList>
    </citation>
    <scope>NUCLEOTIDE SEQUENCE [LARGE SCALE GENOMIC DNA]</scope>
    <source>
        <strain evidence="2">ATCC700992</strain>
    </source>
</reference>
<protein>
    <submittedName>
        <fullName evidence="1">Uncharacterized protein</fullName>
    </submittedName>
</protein>
<accession>A0A098G7X3</accession>
<sequence>MFRQYGVSQIGLSSYVVTWGYNSEKALLKHQPTYLAKQPEDLLTICLGLQRSENLDFAGRIKATLAK</sequence>
<dbReference type="AlphaFoldDB" id="A0A098G7X3"/>
<keyword evidence="2" id="KW-1185">Reference proteome</keyword>
<name>A0A098G7X3_9GAMM</name>
<proteinExistence type="predicted"/>
<evidence type="ECO:0000313" key="2">
    <source>
        <dbReference type="Proteomes" id="UP000032430"/>
    </source>
</evidence>